<dbReference type="AlphaFoldDB" id="A0AAD7XKP2"/>
<keyword evidence="5" id="KW-0479">Metal-binding</keyword>
<evidence type="ECO:0000256" key="3">
    <source>
        <dbReference type="ARBA" id="ARBA00009146"/>
    </source>
</evidence>
<dbReference type="InterPro" id="IPR014013">
    <property type="entry name" value="Helic_SF1/SF2_ATP-bd_DinG/Rad3"/>
</dbReference>
<evidence type="ECO:0000256" key="14">
    <source>
        <dbReference type="ARBA" id="ARBA00023204"/>
    </source>
</evidence>
<dbReference type="PROSITE" id="PS51193">
    <property type="entry name" value="HELICASE_ATP_BIND_2"/>
    <property type="match status" value="1"/>
</dbReference>
<dbReference type="InterPro" id="IPR010614">
    <property type="entry name" value="RAD3-like_helicase_DEAD"/>
</dbReference>
<dbReference type="GO" id="GO:0043139">
    <property type="term" value="F:5'-3' DNA helicase activity"/>
    <property type="evidence" value="ECO:0007669"/>
    <property type="project" value="UniProtKB-EC"/>
</dbReference>
<dbReference type="SMART" id="SM00488">
    <property type="entry name" value="DEXDc2"/>
    <property type="match status" value="1"/>
</dbReference>
<dbReference type="PANTHER" id="PTHR11472">
    <property type="entry name" value="DNA REPAIR DEAD HELICASE RAD3/XP-D SUBFAMILY MEMBER"/>
    <property type="match status" value="1"/>
</dbReference>
<dbReference type="Gene3D" id="3.40.50.300">
    <property type="entry name" value="P-loop containing nucleotide triphosphate hydrolases"/>
    <property type="match status" value="2"/>
</dbReference>
<evidence type="ECO:0000256" key="13">
    <source>
        <dbReference type="ARBA" id="ARBA00023125"/>
    </source>
</evidence>
<accession>A0AAD7XKP2</accession>
<dbReference type="Pfam" id="PF04851">
    <property type="entry name" value="ResIII"/>
    <property type="match status" value="1"/>
</dbReference>
<keyword evidence="10" id="KW-0067">ATP-binding</keyword>
<comment type="similarity">
    <text evidence="3">Belongs to the helicase family. RAD3/XPD subfamily.</text>
</comment>
<keyword evidence="6" id="KW-0547">Nucleotide-binding</keyword>
<dbReference type="InterPro" id="IPR010643">
    <property type="entry name" value="HBB"/>
</dbReference>
<dbReference type="Pfam" id="PF06733">
    <property type="entry name" value="DEAD_2"/>
    <property type="match status" value="1"/>
</dbReference>
<dbReference type="PANTHER" id="PTHR11472:SF1">
    <property type="entry name" value="GENERAL TRANSCRIPTION AND DNA REPAIR FACTOR IIH HELICASE SUBUNIT XPD"/>
    <property type="match status" value="1"/>
</dbReference>
<dbReference type="SMART" id="SM00491">
    <property type="entry name" value="HELICc2"/>
    <property type="match status" value="1"/>
</dbReference>
<evidence type="ECO:0000256" key="17">
    <source>
        <dbReference type="ARBA" id="ARBA00044969"/>
    </source>
</evidence>
<dbReference type="InterPro" id="IPR006555">
    <property type="entry name" value="ATP-dep_Helicase_C"/>
</dbReference>
<name>A0AAD7XKP2_9STRA</name>
<evidence type="ECO:0000256" key="12">
    <source>
        <dbReference type="ARBA" id="ARBA00023014"/>
    </source>
</evidence>
<evidence type="ECO:0000256" key="11">
    <source>
        <dbReference type="ARBA" id="ARBA00023004"/>
    </source>
</evidence>
<evidence type="ECO:0000256" key="2">
    <source>
        <dbReference type="ARBA" id="ARBA00004123"/>
    </source>
</evidence>
<keyword evidence="16" id="KW-0539">Nucleus</keyword>
<proteinExistence type="inferred from homology"/>
<evidence type="ECO:0000256" key="5">
    <source>
        <dbReference type="ARBA" id="ARBA00022723"/>
    </source>
</evidence>
<dbReference type="Pfam" id="PF06777">
    <property type="entry name" value="HBB"/>
    <property type="match status" value="1"/>
</dbReference>
<keyword evidence="13" id="KW-0238">DNA-binding</keyword>
<evidence type="ECO:0000256" key="9">
    <source>
        <dbReference type="ARBA" id="ARBA00022806"/>
    </source>
</evidence>
<keyword evidence="9" id="KW-0347">Helicase</keyword>
<dbReference type="Proteomes" id="UP001230188">
    <property type="component" value="Unassembled WGS sequence"/>
</dbReference>
<keyword evidence="11" id="KW-0408">Iron</keyword>
<evidence type="ECO:0000313" key="20">
    <source>
        <dbReference type="EMBL" id="KAJ8601876.1"/>
    </source>
</evidence>
<dbReference type="InterPro" id="IPR001945">
    <property type="entry name" value="RAD3/XPD"/>
</dbReference>
<dbReference type="InterPro" id="IPR013020">
    <property type="entry name" value="Rad3/Chl1-like"/>
</dbReference>
<dbReference type="InterPro" id="IPR006554">
    <property type="entry name" value="Helicase-like_DEXD_c2"/>
</dbReference>
<evidence type="ECO:0000259" key="19">
    <source>
        <dbReference type="PROSITE" id="PS51193"/>
    </source>
</evidence>
<evidence type="ECO:0000256" key="15">
    <source>
        <dbReference type="ARBA" id="ARBA00023235"/>
    </source>
</evidence>
<comment type="caution">
    <text evidence="20">The sequence shown here is derived from an EMBL/GenBank/DDBJ whole genome shotgun (WGS) entry which is preliminary data.</text>
</comment>
<evidence type="ECO:0000256" key="16">
    <source>
        <dbReference type="ARBA" id="ARBA00023242"/>
    </source>
</evidence>
<dbReference type="GO" id="GO:0046872">
    <property type="term" value="F:metal ion binding"/>
    <property type="evidence" value="ECO:0007669"/>
    <property type="project" value="UniProtKB-KW"/>
</dbReference>
<gene>
    <name evidence="20" type="ORF">CTAYLR_002699</name>
</gene>
<dbReference type="Pfam" id="PF13307">
    <property type="entry name" value="Helicase_C_2"/>
    <property type="match status" value="1"/>
</dbReference>
<comment type="cofactor">
    <cofactor evidence="1">
        <name>[4Fe-4S] cluster</name>
        <dbReference type="ChEBI" id="CHEBI:49883"/>
    </cofactor>
</comment>
<dbReference type="InterPro" id="IPR006935">
    <property type="entry name" value="Helicase/UvrB_N"/>
</dbReference>
<dbReference type="GO" id="GO:0016818">
    <property type="term" value="F:hydrolase activity, acting on acid anhydrides, in phosphorus-containing anhydrides"/>
    <property type="evidence" value="ECO:0007669"/>
    <property type="project" value="InterPro"/>
</dbReference>
<organism evidence="20 21">
    <name type="scientific">Chrysophaeum taylorii</name>
    <dbReference type="NCBI Taxonomy" id="2483200"/>
    <lineage>
        <taxon>Eukaryota</taxon>
        <taxon>Sar</taxon>
        <taxon>Stramenopiles</taxon>
        <taxon>Ochrophyta</taxon>
        <taxon>Pelagophyceae</taxon>
        <taxon>Pelagomonadales</taxon>
        <taxon>Pelagomonadaceae</taxon>
        <taxon>Chrysophaeum</taxon>
    </lineage>
</organism>
<evidence type="ECO:0000256" key="1">
    <source>
        <dbReference type="ARBA" id="ARBA00001966"/>
    </source>
</evidence>
<evidence type="ECO:0000313" key="21">
    <source>
        <dbReference type="Proteomes" id="UP001230188"/>
    </source>
</evidence>
<comment type="subcellular location">
    <subcellularLocation>
        <location evidence="2">Nucleus</location>
    </subcellularLocation>
</comment>
<dbReference type="GO" id="GO:0051539">
    <property type="term" value="F:4 iron, 4 sulfur cluster binding"/>
    <property type="evidence" value="ECO:0007669"/>
    <property type="project" value="UniProtKB-KW"/>
</dbReference>
<evidence type="ECO:0000256" key="8">
    <source>
        <dbReference type="ARBA" id="ARBA00022801"/>
    </source>
</evidence>
<dbReference type="EMBL" id="JAQMWT010000398">
    <property type="protein sequence ID" value="KAJ8601876.1"/>
    <property type="molecule type" value="Genomic_DNA"/>
</dbReference>
<keyword evidence="12" id="KW-0411">Iron-sulfur</keyword>
<dbReference type="PRINTS" id="PR00852">
    <property type="entry name" value="XRODRMPGMNTD"/>
</dbReference>
<evidence type="ECO:0000256" key="18">
    <source>
        <dbReference type="ARBA" id="ARBA00048954"/>
    </source>
</evidence>
<dbReference type="GO" id="GO:0006289">
    <property type="term" value="P:nucleotide-excision repair"/>
    <property type="evidence" value="ECO:0007669"/>
    <property type="project" value="InterPro"/>
</dbReference>
<evidence type="ECO:0000256" key="4">
    <source>
        <dbReference type="ARBA" id="ARBA00022485"/>
    </source>
</evidence>
<dbReference type="GO" id="GO:0003684">
    <property type="term" value="F:damaged DNA binding"/>
    <property type="evidence" value="ECO:0007669"/>
    <property type="project" value="TreeGrafter"/>
</dbReference>
<dbReference type="GO" id="GO:0005634">
    <property type="term" value="C:nucleus"/>
    <property type="evidence" value="ECO:0007669"/>
    <property type="project" value="UniProtKB-SubCell"/>
</dbReference>
<protein>
    <recommendedName>
        <fullName evidence="17">DNA 5'-3' helicase</fullName>
        <ecNumber evidence="17">5.6.2.3</ecNumber>
    </recommendedName>
</protein>
<feature type="domain" description="Helicase ATP-binding" evidence="19">
    <location>
        <begin position="7"/>
        <end position="290"/>
    </location>
</feature>
<dbReference type="GO" id="GO:0006366">
    <property type="term" value="P:transcription by RNA polymerase II"/>
    <property type="evidence" value="ECO:0007669"/>
    <property type="project" value="TreeGrafter"/>
</dbReference>
<dbReference type="InterPro" id="IPR045028">
    <property type="entry name" value="DinG/Rad3-like"/>
</dbReference>
<dbReference type="GO" id="GO:0005524">
    <property type="term" value="F:ATP binding"/>
    <property type="evidence" value="ECO:0007669"/>
    <property type="project" value="UniProtKB-KW"/>
</dbReference>
<keyword evidence="15" id="KW-0413">Isomerase</keyword>
<dbReference type="EC" id="5.6.2.3" evidence="17"/>
<evidence type="ECO:0000256" key="10">
    <source>
        <dbReference type="ARBA" id="ARBA00022840"/>
    </source>
</evidence>
<keyword evidence="7" id="KW-0227">DNA damage</keyword>
<keyword evidence="8" id="KW-0378">Hydrolase</keyword>
<comment type="catalytic activity">
    <reaction evidence="18">
        <text>ATP + H2O = ADP + phosphate + H(+)</text>
        <dbReference type="Rhea" id="RHEA:13065"/>
        <dbReference type="ChEBI" id="CHEBI:15377"/>
        <dbReference type="ChEBI" id="CHEBI:15378"/>
        <dbReference type="ChEBI" id="CHEBI:30616"/>
        <dbReference type="ChEBI" id="CHEBI:43474"/>
        <dbReference type="ChEBI" id="CHEBI:456216"/>
        <dbReference type="EC" id="5.6.2.3"/>
    </reaction>
</comment>
<dbReference type="FunFam" id="3.40.50.300:FF:000128">
    <property type="entry name" value="Putative DNA repair helicase RAD3"/>
    <property type="match status" value="1"/>
</dbReference>
<keyword evidence="4" id="KW-0004">4Fe-4S</keyword>
<keyword evidence="21" id="KW-1185">Reference proteome</keyword>
<sequence>MRFQLEELDVFFPYEYLYPEQFTYMCELKKVLDSERGHGLLEMPTGTGKTVCLLSLITAYQHEHPEMGKLIYCTRTVPEMEKCLAELKGLRAYRAAELAKDGYRVAQDNFLALCLSSRRNMCIHERVVTESDRERVDVECRKMTASWVRARAQQSSEVETCAFFEEWDRAGTDAAMPNGVFDCEDIKALGRERGWCPYFVARHAITHANVIVYNYQYMLDPKVAGMVTRELEAESVVVFDEGHNIDNICIEALSVELDARKLERAQRCASKLGKRVEELRASDAQRVQAEYERLVKGLADSGALGVRAAQLADPQLGASPVLPRDVLDEAVPGNVRRAEHFLRLVRVVIQHLKKRVTETGSVQVETPAAFLLNLEQKTALDSKPLQFFYARLNALMRTVEVADLDDYAALGEVADFATLVATYQDGFAVVLDPFFRGATGIPEPKLELSCLDASLAIKPVFERFASVIITSGTLSPLDLYPKLLNFTPAVQISLQMSVFRPCILPLVVTKGADQLAMSTRFESREEASVVRNYGALLVDVAAHVPDGVVAFFTSYQYMEQTVAAWDETGVLRQILKHKLLFIETKDVVETTLALENFRRACDCGRGALFLSIARGKVAEGIDFDRHYGRCVLNIGVPYQYTQSHVLRTRLDYLLTRFQIREADFLTFDAMRQTAQCIGRVIRSKTDYGIVILADARFARNDKRSKLPGWVLQFMQPSHLNLSTDAALGVLRNFLRQMAQPVNNADLRQMLLDYDGVKALVKSHTVSLPAPFVD</sequence>
<reference evidence="20" key="1">
    <citation type="submission" date="2023-01" db="EMBL/GenBank/DDBJ databases">
        <title>Metagenome sequencing of chrysophaentin producing Chrysophaeum taylorii.</title>
        <authorList>
            <person name="Davison J."/>
            <person name="Bewley C."/>
        </authorList>
    </citation>
    <scope>NUCLEOTIDE SEQUENCE</scope>
    <source>
        <strain evidence="20">NIES-1699</strain>
    </source>
</reference>
<dbReference type="SUPFAM" id="SSF52540">
    <property type="entry name" value="P-loop containing nucleoside triphosphate hydrolases"/>
    <property type="match status" value="1"/>
</dbReference>
<keyword evidence="14" id="KW-0234">DNA repair</keyword>
<dbReference type="FunFam" id="3.40.50.300:FF:000135">
    <property type="entry name" value="DNA repair helicase RAD3, putative"/>
    <property type="match status" value="1"/>
</dbReference>
<dbReference type="GO" id="GO:0045951">
    <property type="term" value="P:positive regulation of mitotic recombination"/>
    <property type="evidence" value="ECO:0007669"/>
    <property type="project" value="TreeGrafter"/>
</dbReference>
<evidence type="ECO:0000256" key="6">
    <source>
        <dbReference type="ARBA" id="ARBA00022741"/>
    </source>
</evidence>
<dbReference type="InterPro" id="IPR027417">
    <property type="entry name" value="P-loop_NTPase"/>
</dbReference>
<dbReference type="NCBIfam" id="TIGR00604">
    <property type="entry name" value="rad3"/>
    <property type="match status" value="1"/>
</dbReference>
<evidence type="ECO:0000256" key="7">
    <source>
        <dbReference type="ARBA" id="ARBA00022763"/>
    </source>
</evidence>
<dbReference type="CDD" id="cd18788">
    <property type="entry name" value="SF2_C_XPD"/>
    <property type="match status" value="1"/>
</dbReference>